<protein>
    <submittedName>
        <fullName evidence="1">Uncharacterized protein</fullName>
    </submittedName>
</protein>
<gene>
    <name evidence="1" type="ORF">CARN7_2631</name>
</gene>
<reference evidence="1" key="1">
    <citation type="submission" date="2009-10" db="EMBL/GenBank/DDBJ databases">
        <title>Diversity of trophic interactions inside an arsenic-rich microbial ecosystem.</title>
        <authorList>
            <person name="Bertin P.N."/>
            <person name="Heinrich-Salmeron A."/>
            <person name="Pelletier E."/>
            <person name="Goulhen-Chollet F."/>
            <person name="Arsene-Ploetze F."/>
            <person name="Gallien S."/>
            <person name="Calteau A."/>
            <person name="Vallenet D."/>
            <person name="Casiot C."/>
            <person name="Chane-Woon-Ming B."/>
            <person name="Giloteaux L."/>
            <person name="Barakat M."/>
            <person name="Bonnefoy V."/>
            <person name="Bruneel O."/>
            <person name="Chandler M."/>
            <person name="Cleiss J."/>
            <person name="Duran R."/>
            <person name="Elbaz-Poulichet F."/>
            <person name="Fonknechten N."/>
            <person name="Lauga B."/>
            <person name="Mornico D."/>
            <person name="Ortet P."/>
            <person name="Schaeffer C."/>
            <person name="Siguier P."/>
            <person name="Alexander Thil Smith A."/>
            <person name="Van Dorsselaer A."/>
            <person name="Weissenbach J."/>
            <person name="Medigue C."/>
            <person name="Le Paslier D."/>
        </authorList>
    </citation>
    <scope>NUCLEOTIDE SEQUENCE</scope>
</reference>
<comment type="caution">
    <text evidence="1">The sequence shown here is derived from an EMBL/GenBank/DDBJ whole genome shotgun (WGS) entry which is preliminary data.</text>
</comment>
<dbReference type="AlphaFoldDB" id="E6QX10"/>
<accession>E6QX10</accession>
<organism evidence="1">
    <name type="scientific">mine drainage metagenome</name>
    <dbReference type="NCBI Taxonomy" id="410659"/>
    <lineage>
        <taxon>unclassified sequences</taxon>
        <taxon>metagenomes</taxon>
        <taxon>ecological metagenomes</taxon>
    </lineage>
</organism>
<name>E6QX10_9ZZZZ</name>
<evidence type="ECO:0000313" key="1">
    <source>
        <dbReference type="EMBL" id="CBI11784.1"/>
    </source>
</evidence>
<sequence>MYAALRRIYTAPNPLSLRSPLGRTGLLARLYGELAVVYSPPPPPAEAGSSPAGQVPFLPRSRGSSFALLSGNALAPQEAGVGGFAPKT</sequence>
<proteinExistence type="predicted"/>
<dbReference type="EMBL" id="CABR01000167">
    <property type="protein sequence ID" value="CBI11784.1"/>
    <property type="molecule type" value="Genomic_DNA"/>
</dbReference>